<dbReference type="AlphaFoldDB" id="A0A8J4TIL5"/>
<reference evidence="6" key="1">
    <citation type="submission" date="2019-05" db="EMBL/GenBank/DDBJ databases">
        <title>Annotation for the trematode Paragonimus heterotremus.</title>
        <authorList>
            <person name="Choi Y.-J."/>
        </authorList>
    </citation>
    <scope>NUCLEOTIDE SEQUENCE</scope>
    <source>
        <strain evidence="6">LC</strain>
    </source>
</reference>
<proteinExistence type="predicted"/>
<evidence type="ECO:0000313" key="7">
    <source>
        <dbReference type="Proteomes" id="UP000748531"/>
    </source>
</evidence>
<comment type="caution">
    <text evidence="6">The sequence shown here is derived from an EMBL/GenBank/DDBJ whole genome shotgun (WGS) entry which is preliminary data.</text>
</comment>
<dbReference type="InterPro" id="IPR007373">
    <property type="entry name" value="Thiamin_PyroPKinase_B1-bd"/>
</dbReference>
<keyword evidence="7" id="KW-1185">Reference proteome</keyword>
<dbReference type="Gene3D" id="3.40.50.10240">
    <property type="entry name" value="Thiamin pyrophosphokinase, catalytic domain"/>
    <property type="match status" value="1"/>
</dbReference>
<keyword evidence="1" id="KW-0808">Transferase</keyword>
<dbReference type="InterPro" id="IPR036759">
    <property type="entry name" value="TPK_catalytic_sf"/>
</dbReference>
<dbReference type="Pfam" id="PF04263">
    <property type="entry name" value="TPK_catalytic"/>
    <property type="match status" value="1"/>
</dbReference>
<dbReference type="GO" id="GO:0004788">
    <property type="term" value="F:thiamine diphosphokinase activity"/>
    <property type="evidence" value="ECO:0007669"/>
    <property type="project" value="InterPro"/>
</dbReference>
<gene>
    <name evidence="6" type="ORF">PHET_03301</name>
</gene>
<dbReference type="GO" id="GO:0009229">
    <property type="term" value="P:thiamine diphosphate biosynthetic process"/>
    <property type="evidence" value="ECO:0007669"/>
    <property type="project" value="InterPro"/>
</dbReference>
<dbReference type="Gene3D" id="2.60.120.320">
    <property type="entry name" value="Thiamin pyrophosphokinase, thiamin-binding domain"/>
    <property type="match status" value="1"/>
</dbReference>
<name>A0A8J4TIL5_9TREM</name>
<dbReference type="GO" id="GO:0030975">
    <property type="term" value="F:thiamine binding"/>
    <property type="evidence" value="ECO:0007669"/>
    <property type="project" value="InterPro"/>
</dbReference>
<keyword evidence="4" id="KW-0067">ATP-binding</keyword>
<evidence type="ECO:0000256" key="1">
    <source>
        <dbReference type="ARBA" id="ARBA00022679"/>
    </source>
</evidence>
<feature type="domain" description="Thiamin pyrophosphokinase thiamin-binding" evidence="5">
    <location>
        <begin position="168"/>
        <end position="235"/>
    </location>
</feature>
<keyword evidence="3" id="KW-0418">Kinase</keyword>
<dbReference type="InterPro" id="IPR006282">
    <property type="entry name" value="Thi_PPkinase"/>
</dbReference>
<dbReference type="GO" id="GO:0005524">
    <property type="term" value="F:ATP binding"/>
    <property type="evidence" value="ECO:0007669"/>
    <property type="project" value="UniProtKB-KW"/>
</dbReference>
<accession>A0A8J4TIL5</accession>
<sequence>MANIHTPLSVLNPMVSRKAVIFLNGENLKPHPLFDNLWSGAFPIAFVDGFANLMFSRPDRENFLPQFVTGDFDSINNDALQYYRSKDSVQVIETPDQNETDFTKCIRILNEFIRKEPKADVIVGAYISGGRLDHEFGLIKSLYEAHRMRSIPVYLVSDYCVSMLLLEGQHTIYANTGFEGKHVGLIPVGKPCMVTTRGLMWNLEDQLMSFDGLVSTSNALTDKIFHVSCDNPLLVTIEYNPGNNKHLF</sequence>
<dbReference type="GO" id="GO:0006772">
    <property type="term" value="P:thiamine metabolic process"/>
    <property type="evidence" value="ECO:0007669"/>
    <property type="project" value="InterPro"/>
</dbReference>
<protein>
    <submittedName>
        <fullName evidence="6">Thiamine pyrophosphokinase</fullName>
    </submittedName>
</protein>
<dbReference type="FunFam" id="2.60.120.320:FF:000001">
    <property type="entry name" value="Thiamine pyrophosphokinase"/>
    <property type="match status" value="1"/>
</dbReference>
<dbReference type="InterPro" id="IPR007371">
    <property type="entry name" value="TPK_catalytic"/>
</dbReference>
<dbReference type="Pfam" id="PF04265">
    <property type="entry name" value="TPK_B1_binding"/>
    <property type="match status" value="1"/>
</dbReference>
<evidence type="ECO:0000256" key="4">
    <source>
        <dbReference type="ARBA" id="ARBA00022840"/>
    </source>
</evidence>
<evidence type="ECO:0000259" key="5">
    <source>
        <dbReference type="SMART" id="SM00983"/>
    </source>
</evidence>
<evidence type="ECO:0000256" key="3">
    <source>
        <dbReference type="ARBA" id="ARBA00022777"/>
    </source>
</evidence>
<dbReference type="OrthoDB" id="25149at2759"/>
<dbReference type="Proteomes" id="UP000748531">
    <property type="component" value="Unassembled WGS sequence"/>
</dbReference>
<dbReference type="SUPFAM" id="SSF63862">
    <property type="entry name" value="Thiamin pyrophosphokinase, substrate-binding domain"/>
    <property type="match status" value="1"/>
</dbReference>
<dbReference type="EMBL" id="LUCH01001369">
    <property type="protein sequence ID" value="KAF5403197.1"/>
    <property type="molecule type" value="Genomic_DNA"/>
</dbReference>
<organism evidence="6 7">
    <name type="scientific">Paragonimus heterotremus</name>
    <dbReference type="NCBI Taxonomy" id="100268"/>
    <lineage>
        <taxon>Eukaryota</taxon>
        <taxon>Metazoa</taxon>
        <taxon>Spiralia</taxon>
        <taxon>Lophotrochozoa</taxon>
        <taxon>Platyhelminthes</taxon>
        <taxon>Trematoda</taxon>
        <taxon>Digenea</taxon>
        <taxon>Plagiorchiida</taxon>
        <taxon>Troglotremata</taxon>
        <taxon>Troglotrematidae</taxon>
        <taxon>Paragonimus</taxon>
    </lineage>
</organism>
<dbReference type="PANTHER" id="PTHR13622">
    <property type="entry name" value="THIAMIN PYROPHOSPHOKINASE"/>
    <property type="match status" value="1"/>
</dbReference>
<keyword evidence="2" id="KW-0547">Nucleotide-binding</keyword>
<evidence type="ECO:0000313" key="6">
    <source>
        <dbReference type="EMBL" id="KAF5403197.1"/>
    </source>
</evidence>
<dbReference type="SMART" id="SM00983">
    <property type="entry name" value="TPK_B1_binding"/>
    <property type="match status" value="1"/>
</dbReference>
<dbReference type="NCBIfam" id="TIGR01378">
    <property type="entry name" value="thi_PPkinase"/>
    <property type="match status" value="1"/>
</dbReference>
<dbReference type="CDD" id="cd07995">
    <property type="entry name" value="TPK"/>
    <property type="match status" value="1"/>
</dbReference>
<dbReference type="PANTHER" id="PTHR13622:SF8">
    <property type="entry name" value="THIAMIN PYROPHOSPHOKINASE 1"/>
    <property type="match status" value="1"/>
</dbReference>
<evidence type="ECO:0000256" key="2">
    <source>
        <dbReference type="ARBA" id="ARBA00022741"/>
    </source>
</evidence>
<dbReference type="InterPro" id="IPR036371">
    <property type="entry name" value="TPK_B1-bd_sf"/>
</dbReference>
<dbReference type="GO" id="GO:0016301">
    <property type="term" value="F:kinase activity"/>
    <property type="evidence" value="ECO:0007669"/>
    <property type="project" value="UniProtKB-KW"/>
</dbReference>
<dbReference type="SUPFAM" id="SSF63999">
    <property type="entry name" value="Thiamin pyrophosphokinase, catalytic domain"/>
    <property type="match status" value="1"/>
</dbReference>